<protein>
    <submittedName>
        <fullName evidence="2">NAD-dependent epimerase/dehydratase</fullName>
    </submittedName>
</protein>
<dbReference type="InParanoid" id="E3IZ08"/>
<feature type="domain" description="NAD-dependent epimerase/dehydratase" evidence="1">
    <location>
        <begin position="2"/>
        <end position="222"/>
    </location>
</feature>
<keyword evidence="3" id="KW-1185">Reference proteome</keyword>
<dbReference type="Proteomes" id="UP000002484">
    <property type="component" value="Chromosome"/>
</dbReference>
<evidence type="ECO:0000313" key="2">
    <source>
        <dbReference type="EMBL" id="ADP80291.1"/>
    </source>
</evidence>
<dbReference type="AlphaFoldDB" id="E3IZ08"/>
<dbReference type="Pfam" id="PF01370">
    <property type="entry name" value="Epimerase"/>
    <property type="match status" value="1"/>
</dbReference>
<accession>E3IZ08</accession>
<dbReference type="STRING" id="298654.FraEuI1c_2252"/>
<dbReference type="EMBL" id="CP002299">
    <property type="protein sequence ID" value="ADP80291.1"/>
    <property type="molecule type" value="Genomic_DNA"/>
</dbReference>
<evidence type="ECO:0000259" key="1">
    <source>
        <dbReference type="Pfam" id="PF01370"/>
    </source>
</evidence>
<dbReference type="InterPro" id="IPR001509">
    <property type="entry name" value="Epimerase_deHydtase"/>
</dbReference>
<dbReference type="eggNOG" id="COG0451">
    <property type="taxonomic scope" value="Bacteria"/>
</dbReference>
<name>E3IZ08_PSEI1</name>
<dbReference type="SUPFAM" id="SSF51735">
    <property type="entry name" value="NAD(P)-binding Rossmann-fold domains"/>
    <property type="match status" value="1"/>
</dbReference>
<dbReference type="PANTHER" id="PTHR43245">
    <property type="entry name" value="BIFUNCTIONAL POLYMYXIN RESISTANCE PROTEIN ARNA"/>
    <property type="match status" value="1"/>
</dbReference>
<evidence type="ECO:0000313" key="3">
    <source>
        <dbReference type="Proteomes" id="UP000002484"/>
    </source>
</evidence>
<dbReference type="PANTHER" id="PTHR43245:SF13">
    <property type="entry name" value="UDP-D-APIOSE_UDP-D-XYLOSE SYNTHASE 2"/>
    <property type="match status" value="1"/>
</dbReference>
<dbReference type="HOGENOM" id="CLU_841337_0_0_11"/>
<proteinExistence type="predicted"/>
<dbReference type="InterPro" id="IPR036291">
    <property type="entry name" value="NAD(P)-bd_dom_sf"/>
</dbReference>
<sequence>MVLTGGGGFIGGHVRAALAGREVVLLGRRRPAALGSHERWARVDLAAGTPGALVTRSIEALDVPAGTALCHLAHDVGDPKQAVTMSLNLLAAVNTCPQITRVALVSTVSVYGPSHRGLVDETTACRPRSAYARSKLAAERPWLTALRADCELMVLRMGSVISARRPASYQPIFDALRRPLRAAALGSLRQGTPVSYVTAGNAAAAIQFALDTPQVARRATFNVVDDLGGANAALARANVNYAAMQDTVRALAGLPALWRFPLPVAAVDGAARVLRRPRPGQWYSSAALRAAGFCAPYTLADEIARIVDGHLPDRARAGSVEPGGDAPCGC</sequence>
<dbReference type="Gene3D" id="3.40.50.720">
    <property type="entry name" value="NAD(P)-binding Rossmann-like Domain"/>
    <property type="match status" value="1"/>
</dbReference>
<gene>
    <name evidence="2" type="ordered locus">FraEuI1c_2252</name>
</gene>
<dbReference type="KEGG" id="fri:FraEuI1c_2252"/>
<organism evidence="2 3">
    <name type="scientific">Pseudofrankia inefficax (strain DSM 45817 / CECT 9037 / DDB 130130 / EuI1c)</name>
    <name type="common">Frankia inefficax</name>
    <dbReference type="NCBI Taxonomy" id="298654"/>
    <lineage>
        <taxon>Bacteria</taxon>
        <taxon>Bacillati</taxon>
        <taxon>Actinomycetota</taxon>
        <taxon>Actinomycetes</taxon>
        <taxon>Frankiales</taxon>
        <taxon>Frankiaceae</taxon>
        <taxon>Pseudofrankia</taxon>
    </lineage>
</organism>
<reference evidence="2 3" key="1">
    <citation type="submission" date="2010-10" db="EMBL/GenBank/DDBJ databases">
        <title>Complete sequence of Frankia sp. EuI1c.</title>
        <authorList>
            <consortium name="US DOE Joint Genome Institute"/>
            <person name="Lucas S."/>
            <person name="Copeland A."/>
            <person name="Lapidus A."/>
            <person name="Cheng J.-F."/>
            <person name="Bruce D."/>
            <person name="Goodwin L."/>
            <person name="Pitluck S."/>
            <person name="Chertkov O."/>
            <person name="Detter J.C."/>
            <person name="Han C."/>
            <person name="Tapia R."/>
            <person name="Land M."/>
            <person name="Hauser L."/>
            <person name="Jeffries C."/>
            <person name="Kyrpides N."/>
            <person name="Ivanova N."/>
            <person name="Mikhailova N."/>
            <person name="Beauchemin N."/>
            <person name="Sen A."/>
            <person name="Sur S.A."/>
            <person name="Gtari M."/>
            <person name="Wall L."/>
            <person name="Tisa L."/>
            <person name="Woyke T."/>
        </authorList>
    </citation>
    <scope>NUCLEOTIDE SEQUENCE [LARGE SCALE GENOMIC DNA]</scope>
    <source>
        <strain evidence="3">DSM 45817 / CECT 9037 / EuI1c</strain>
    </source>
</reference>
<dbReference type="InterPro" id="IPR050177">
    <property type="entry name" value="Lipid_A_modif_metabolic_enz"/>
</dbReference>